<reference evidence="8 9" key="1">
    <citation type="submission" date="2018-06" db="EMBL/GenBank/DDBJ databases">
        <title>Comparative genomics reveals the genomic features of Rhizophagus irregularis, R. cerebriforme, R. diaphanum and Gigaspora rosea, and their symbiotic lifestyle signature.</title>
        <authorList>
            <person name="Morin E."/>
            <person name="San Clemente H."/>
            <person name="Chen E.C.H."/>
            <person name="De La Providencia I."/>
            <person name="Hainaut M."/>
            <person name="Kuo A."/>
            <person name="Kohler A."/>
            <person name="Murat C."/>
            <person name="Tang N."/>
            <person name="Roy S."/>
            <person name="Loubradou J."/>
            <person name="Henrissat B."/>
            <person name="Grigoriev I.V."/>
            <person name="Corradi N."/>
            <person name="Roux C."/>
            <person name="Martin F.M."/>
        </authorList>
    </citation>
    <scope>NUCLEOTIDE SEQUENCE [LARGE SCALE GENOMIC DNA]</scope>
    <source>
        <strain evidence="8 9">DAOM 227022</strain>
    </source>
</reference>
<evidence type="ECO:0000256" key="5">
    <source>
        <dbReference type="ARBA" id="ARBA00023004"/>
    </source>
</evidence>
<dbReference type="PANTHER" id="PTHR24304:SF2">
    <property type="entry name" value="24-HYDROXYCHOLESTEROL 7-ALPHA-HYDROXYLASE"/>
    <property type="match status" value="1"/>
</dbReference>
<evidence type="ECO:0000256" key="4">
    <source>
        <dbReference type="ARBA" id="ARBA00022723"/>
    </source>
</evidence>
<dbReference type="OrthoDB" id="1470350at2759"/>
<evidence type="ECO:0000313" key="9">
    <source>
        <dbReference type="Proteomes" id="UP000265703"/>
    </source>
</evidence>
<comment type="cofactor">
    <cofactor evidence="1 6">
        <name>heme</name>
        <dbReference type="ChEBI" id="CHEBI:30413"/>
    </cofactor>
</comment>
<evidence type="ECO:0000256" key="7">
    <source>
        <dbReference type="RuleBase" id="RU000461"/>
    </source>
</evidence>
<dbReference type="PANTHER" id="PTHR24304">
    <property type="entry name" value="CYTOCHROME P450 FAMILY 7"/>
    <property type="match status" value="1"/>
</dbReference>
<dbReference type="InterPro" id="IPR002403">
    <property type="entry name" value="Cyt_P450_E_grp-IV"/>
</dbReference>
<feature type="binding site" description="axial binding residue" evidence="6">
    <location>
        <position position="39"/>
    </location>
    <ligand>
        <name>heme</name>
        <dbReference type="ChEBI" id="CHEBI:30413"/>
    </ligand>
    <ligandPart>
        <name>Fe</name>
        <dbReference type="ChEBI" id="CHEBI:18248"/>
    </ligandPart>
</feature>
<organism evidence="8 9">
    <name type="scientific">Glomus cerebriforme</name>
    <dbReference type="NCBI Taxonomy" id="658196"/>
    <lineage>
        <taxon>Eukaryota</taxon>
        <taxon>Fungi</taxon>
        <taxon>Fungi incertae sedis</taxon>
        <taxon>Mucoromycota</taxon>
        <taxon>Glomeromycotina</taxon>
        <taxon>Glomeromycetes</taxon>
        <taxon>Glomerales</taxon>
        <taxon>Glomeraceae</taxon>
        <taxon>Glomus</taxon>
    </lineage>
</organism>
<dbReference type="InterPro" id="IPR050529">
    <property type="entry name" value="CYP450_sterol_14alpha_dmase"/>
</dbReference>
<dbReference type="AlphaFoldDB" id="A0A397T2G5"/>
<gene>
    <name evidence="8" type="ORF">C1645_736671</name>
</gene>
<dbReference type="GO" id="GO:0005506">
    <property type="term" value="F:iron ion binding"/>
    <property type="evidence" value="ECO:0007669"/>
    <property type="project" value="InterPro"/>
</dbReference>
<proteinExistence type="inferred from homology"/>
<comment type="similarity">
    <text evidence="2 7">Belongs to the cytochrome P450 family.</text>
</comment>
<dbReference type="GO" id="GO:0004497">
    <property type="term" value="F:monooxygenase activity"/>
    <property type="evidence" value="ECO:0007669"/>
    <property type="project" value="UniProtKB-KW"/>
</dbReference>
<keyword evidence="7" id="KW-0503">Monooxygenase</keyword>
<evidence type="ECO:0000313" key="8">
    <source>
        <dbReference type="EMBL" id="RIA92002.1"/>
    </source>
</evidence>
<dbReference type="GO" id="GO:0020037">
    <property type="term" value="F:heme binding"/>
    <property type="evidence" value="ECO:0007669"/>
    <property type="project" value="InterPro"/>
</dbReference>
<keyword evidence="3 6" id="KW-0349">Heme</keyword>
<keyword evidence="4 6" id="KW-0479">Metal-binding</keyword>
<evidence type="ECO:0000256" key="6">
    <source>
        <dbReference type="PIRSR" id="PIRSR602403-1"/>
    </source>
</evidence>
<accession>A0A397T2G5</accession>
<protein>
    <submittedName>
        <fullName evidence="8">Cytochrome P450</fullName>
    </submittedName>
</protein>
<sequence length="103" mass="11651">MYLNPKYYKNPHEFNPDRFIGIEPQKNTLLMFGGGMRMCPGKKFALTEIRCLITLIFRSLDVSLVDANASVKLISTFMSACAELMVKINQREEQVASLFKLGG</sequence>
<dbReference type="InterPro" id="IPR036396">
    <property type="entry name" value="Cyt_P450_sf"/>
</dbReference>
<evidence type="ECO:0000256" key="2">
    <source>
        <dbReference type="ARBA" id="ARBA00010617"/>
    </source>
</evidence>
<dbReference type="PRINTS" id="PR00465">
    <property type="entry name" value="EP450IV"/>
</dbReference>
<dbReference type="EMBL" id="QKYT01000137">
    <property type="protein sequence ID" value="RIA92002.1"/>
    <property type="molecule type" value="Genomic_DNA"/>
</dbReference>
<comment type="caution">
    <text evidence="8">The sequence shown here is derived from an EMBL/GenBank/DDBJ whole genome shotgun (WGS) entry which is preliminary data.</text>
</comment>
<dbReference type="InterPro" id="IPR017972">
    <property type="entry name" value="Cyt_P450_CS"/>
</dbReference>
<dbReference type="SUPFAM" id="SSF48264">
    <property type="entry name" value="Cytochrome P450"/>
    <property type="match status" value="1"/>
</dbReference>
<dbReference type="PROSITE" id="PS00086">
    <property type="entry name" value="CYTOCHROME_P450"/>
    <property type="match status" value="1"/>
</dbReference>
<dbReference type="Pfam" id="PF00067">
    <property type="entry name" value="p450"/>
    <property type="match status" value="1"/>
</dbReference>
<keyword evidence="7" id="KW-0560">Oxidoreductase</keyword>
<dbReference type="Proteomes" id="UP000265703">
    <property type="component" value="Unassembled WGS sequence"/>
</dbReference>
<dbReference type="GO" id="GO:0016705">
    <property type="term" value="F:oxidoreductase activity, acting on paired donors, with incorporation or reduction of molecular oxygen"/>
    <property type="evidence" value="ECO:0007669"/>
    <property type="project" value="InterPro"/>
</dbReference>
<evidence type="ECO:0000256" key="1">
    <source>
        <dbReference type="ARBA" id="ARBA00001971"/>
    </source>
</evidence>
<name>A0A397T2G5_9GLOM</name>
<dbReference type="InterPro" id="IPR001128">
    <property type="entry name" value="Cyt_P450"/>
</dbReference>
<dbReference type="Gene3D" id="1.10.630.10">
    <property type="entry name" value="Cytochrome P450"/>
    <property type="match status" value="1"/>
</dbReference>
<evidence type="ECO:0000256" key="3">
    <source>
        <dbReference type="ARBA" id="ARBA00022617"/>
    </source>
</evidence>
<keyword evidence="9" id="KW-1185">Reference proteome</keyword>
<dbReference type="STRING" id="658196.A0A397T2G5"/>
<keyword evidence="5 6" id="KW-0408">Iron</keyword>